<evidence type="ECO:0000313" key="1">
    <source>
        <dbReference type="EMBL" id="JAD61318.1"/>
    </source>
</evidence>
<sequence>MSSKKTNGRPQVMTYPCKLITQQHNLMTLKERLRKAFRQKGYHTEK</sequence>
<protein>
    <submittedName>
        <fullName evidence="1">Uncharacterized protein</fullName>
    </submittedName>
</protein>
<name>A0A0A9BGM8_ARUDO</name>
<dbReference type="AlphaFoldDB" id="A0A0A9BGM8"/>
<organism evidence="1">
    <name type="scientific">Arundo donax</name>
    <name type="common">Giant reed</name>
    <name type="synonym">Donax arundinaceus</name>
    <dbReference type="NCBI Taxonomy" id="35708"/>
    <lineage>
        <taxon>Eukaryota</taxon>
        <taxon>Viridiplantae</taxon>
        <taxon>Streptophyta</taxon>
        <taxon>Embryophyta</taxon>
        <taxon>Tracheophyta</taxon>
        <taxon>Spermatophyta</taxon>
        <taxon>Magnoliopsida</taxon>
        <taxon>Liliopsida</taxon>
        <taxon>Poales</taxon>
        <taxon>Poaceae</taxon>
        <taxon>PACMAD clade</taxon>
        <taxon>Arundinoideae</taxon>
        <taxon>Arundineae</taxon>
        <taxon>Arundo</taxon>
    </lineage>
</organism>
<accession>A0A0A9BGM8</accession>
<proteinExistence type="predicted"/>
<dbReference type="EMBL" id="GBRH01236577">
    <property type="protein sequence ID" value="JAD61318.1"/>
    <property type="molecule type" value="Transcribed_RNA"/>
</dbReference>
<reference evidence="1" key="2">
    <citation type="journal article" date="2015" name="Data Brief">
        <title>Shoot transcriptome of the giant reed, Arundo donax.</title>
        <authorList>
            <person name="Barrero R.A."/>
            <person name="Guerrero F.D."/>
            <person name="Moolhuijzen P."/>
            <person name="Goolsby J.A."/>
            <person name="Tidwell J."/>
            <person name="Bellgard S.E."/>
            <person name="Bellgard M.I."/>
        </authorList>
    </citation>
    <scope>NUCLEOTIDE SEQUENCE</scope>
    <source>
        <tissue evidence="1">Shoot tissue taken approximately 20 cm above the soil surface</tissue>
    </source>
</reference>
<reference evidence="1" key="1">
    <citation type="submission" date="2014-09" db="EMBL/GenBank/DDBJ databases">
        <authorList>
            <person name="Magalhaes I.L.F."/>
            <person name="Oliveira U."/>
            <person name="Santos F.R."/>
            <person name="Vidigal T.H.D.A."/>
            <person name="Brescovit A.D."/>
            <person name="Santos A.J."/>
        </authorList>
    </citation>
    <scope>NUCLEOTIDE SEQUENCE</scope>
    <source>
        <tissue evidence="1">Shoot tissue taken approximately 20 cm above the soil surface</tissue>
    </source>
</reference>